<sequence length="1060" mass="117694">MSNQHVASNPIPNHAEEQVNAPQVIEQDHAVPPKTQAVEKHGRAEAVPIQPHPGDGPLSDDTRIPSSPITPQPPSAYAQPSLNPPSSQNHIDDNGNGNSTSGKKDKRTTQTASSSSAPTSASGSKLISTYLQKHPTHSAGKAIYTTFPQRNPLVRLIRRFKVKHSVINGLTEEELNKWQAQGEGLRRKAGWKFEGEDGDGAVVGDLFWKMYMSLLPTLERDPLSGLVPPDLLGSTTTMPLTIISLIPDIMQHYRDVIIRAEKEVFLATNYWQPSNSVNTISGALRDLSARTLKAGKEKVIVKIMYDRGSWEQLWNAHAPVNPNEWAPLDLPTKEEVQGLDMEVINFHRVLLGTFHAKFLIVDRKVALINSNNIQDRPNLEMMTHLEGPVVDSLYEVALHSWWNKLAPPLPCMSTPYQPPLDPVTGQPHYLFQDHNPYFDDIEILKAAKAARILLRRQTRDIDEEKANQSHDLNAPGATERLREAVRRVIDEQGQRFNEWKPGEELEARAHTAMKELREFRERWGLGSTSRAPSRGPSRGPSRRASQDVGLLRAANKADEEKATITSTAYGSEAPSSPTVTNDIPLKSKTYPVPSEPPMDAQWDSSHIPSSERQSETPHFGNSIPTTPISKNRKSLEISRPNSIKEKKHVGFAPLRTDFDGSGTFLTANNGDRILTNSPIESIKGLPRLHNDAPFVASPTTSVLRLPQDKQNSTSSQPHSQTQPDILGIAPLGAELPTAPKNSRGEELPLTATHSEEVNDLYIKAKKHVELTLPTEGKAGSQDGEIQPEGTGSKRMFALSKKFNAGALSDAWATVEDSDELDEFKPHVVHKPHAPFPIAMTCRKPHGFPGHHDIRNPQNAAWLAGFRYAQKRVFVQTPTLNARPIVRAVKQACRRGVDVVLLLDLGFNDKGESIPFQGGTNEEVVDRLYKILRKEKKEGFLKVYWYTGKDQVRPLNAVKKQRNCHIKFAAYDDQVAIFGNGNQDSQSWFHSQEINVMIDSKVVVSEMMETLLSNQNTLKYGLVDPDGIWRDDQGHTLEHYGATAKGAFRGLSGFIAFAKTI</sequence>
<dbReference type="SUPFAM" id="SSF56024">
    <property type="entry name" value="Phospholipase D/nuclease"/>
    <property type="match status" value="2"/>
</dbReference>
<dbReference type="KEGG" id="kdj:28967943"/>
<proteinExistence type="predicted"/>
<feature type="compositionally biased region" description="Polar residues" evidence="1">
    <location>
        <begin position="78"/>
        <end position="101"/>
    </location>
</feature>
<feature type="compositionally biased region" description="Low complexity" evidence="1">
    <location>
        <begin position="109"/>
        <end position="124"/>
    </location>
</feature>
<protein>
    <recommendedName>
        <fullName evidence="2">PLD phosphodiesterase domain-containing protein</fullName>
    </recommendedName>
</protein>
<feature type="compositionally biased region" description="Polar residues" evidence="1">
    <location>
        <begin position="563"/>
        <end position="581"/>
    </location>
</feature>
<reference evidence="3" key="2">
    <citation type="submission" date="2024-02" db="EMBL/GenBank/DDBJ databases">
        <title>Comparative genomics of Cryptococcus and Kwoniella reveals pathogenesis evolution and contrasting modes of karyotype evolution via chromosome fusion or intercentromeric recombination.</title>
        <authorList>
            <person name="Coelho M.A."/>
            <person name="David-Palma M."/>
            <person name="Shea T."/>
            <person name="Bowers K."/>
            <person name="McGinley-Smith S."/>
            <person name="Mohammad A.W."/>
            <person name="Gnirke A."/>
            <person name="Yurkov A.M."/>
            <person name="Nowrousian M."/>
            <person name="Sun S."/>
            <person name="Cuomo C.A."/>
            <person name="Heitman J."/>
        </authorList>
    </citation>
    <scope>NUCLEOTIDE SEQUENCE</scope>
    <source>
        <strain evidence="3">CBS 10117</strain>
    </source>
</reference>
<feature type="region of interest" description="Disordered" evidence="1">
    <location>
        <begin position="705"/>
        <end position="724"/>
    </location>
</feature>
<dbReference type="PANTHER" id="PTHR21248">
    <property type="entry name" value="CARDIOLIPIN SYNTHASE"/>
    <property type="match status" value="1"/>
</dbReference>
<evidence type="ECO:0000259" key="2">
    <source>
        <dbReference type="PROSITE" id="PS50035"/>
    </source>
</evidence>
<organism evidence="3 4">
    <name type="scientific">Kwoniella dejecticola CBS 10117</name>
    <dbReference type="NCBI Taxonomy" id="1296121"/>
    <lineage>
        <taxon>Eukaryota</taxon>
        <taxon>Fungi</taxon>
        <taxon>Dikarya</taxon>
        <taxon>Basidiomycota</taxon>
        <taxon>Agaricomycotina</taxon>
        <taxon>Tremellomycetes</taxon>
        <taxon>Tremellales</taxon>
        <taxon>Cryptococcaceae</taxon>
        <taxon>Kwoniella</taxon>
    </lineage>
</organism>
<dbReference type="PANTHER" id="PTHR21248:SF22">
    <property type="entry name" value="PHOSPHOLIPASE D"/>
    <property type="match status" value="1"/>
</dbReference>
<feature type="compositionally biased region" description="Polar residues" evidence="1">
    <location>
        <begin position="1"/>
        <end position="11"/>
    </location>
</feature>
<feature type="compositionally biased region" description="Polar residues" evidence="1">
    <location>
        <begin position="602"/>
        <end position="611"/>
    </location>
</feature>
<dbReference type="CDD" id="cd00138">
    <property type="entry name" value="PLDc_SF"/>
    <property type="match status" value="2"/>
</dbReference>
<feature type="domain" description="PLD phosphodiesterase" evidence="2">
    <location>
        <begin position="350"/>
        <end position="377"/>
    </location>
</feature>
<evidence type="ECO:0000313" key="4">
    <source>
        <dbReference type="Proteomes" id="UP000078595"/>
    </source>
</evidence>
<feature type="compositionally biased region" description="Low complexity" evidence="1">
    <location>
        <begin position="710"/>
        <end position="723"/>
    </location>
</feature>
<feature type="region of interest" description="Disordered" evidence="1">
    <location>
        <begin position="520"/>
        <end position="641"/>
    </location>
</feature>
<dbReference type="RefSeq" id="XP_065825104.1">
    <property type="nucleotide sequence ID" value="XM_065969032.1"/>
</dbReference>
<dbReference type="GeneID" id="28967943"/>
<dbReference type="InterPro" id="IPR001736">
    <property type="entry name" value="PLipase_D/transphosphatidylase"/>
</dbReference>
<dbReference type="GO" id="GO:0030572">
    <property type="term" value="F:phosphatidyltransferase activity"/>
    <property type="evidence" value="ECO:0007669"/>
    <property type="project" value="UniProtKB-ARBA"/>
</dbReference>
<reference evidence="3" key="1">
    <citation type="submission" date="2013-07" db="EMBL/GenBank/DDBJ databases">
        <authorList>
            <consortium name="The Broad Institute Genome Sequencing Platform"/>
            <person name="Cuomo C."/>
            <person name="Litvintseva A."/>
            <person name="Chen Y."/>
            <person name="Heitman J."/>
            <person name="Sun S."/>
            <person name="Springer D."/>
            <person name="Dromer F."/>
            <person name="Young S.K."/>
            <person name="Zeng Q."/>
            <person name="Gargeya S."/>
            <person name="Fitzgerald M."/>
            <person name="Abouelleil A."/>
            <person name="Alvarado L."/>
            <person name="Berlin A.M."/>
            <person name="Chapman S.B."/>
            <person name="Dewar J."/>
            <person name="Goldberg J."/>
            <person name="Griggs A."/>
            <person name="Gujja S."/>
            <person name="Hansen M."/>
            <person name="Howarth C."/>
            <person name="Imamovic A."/>
            <person name="Larimer J."/>
            <person name="McCowan C."/>
            <person name="Murphy C."/>
            <person name="Pearson M."/>
            <person name="Priest M."/>
            <person name="Roberts A."/>
            <person name="Saif S."/>
            <person name="Shea T."/>
            <person name="Sykes S."/>
            <person name="Wortman J."/>
            <person name="Nusbaum C."/>
            <person name="Birren B."/>
        </authorList>
    </citation>
    <scope>NUCLEOTIDE SEQUENCE</scope>
    <source>
        <strain evidence="3">CBS 10117</strain>
    </source>
</reference>
<name>A0AAJ8MHB2_9TREE</name>
<dbReference type="Proteomes" id="UP000078595">
    <property type="component" value="Chromosome 5"/>
</dbReference>
<feature type="compositionally biased region" description="Low complexity" evidence="1">
    <location>
        <begin position="529"/>
        <end position="543"/>
    </location>
</feature>
<feature type="compositionally biased region" description="Basic and acidic residues" evidence="1">
    <location>
        <begin position="26"/>
        <end position="44"/>
    </location>
</feature>
<gene>
    <name evidence="3" type="ORF">I303_104775</name>
</gene>
<evidence type="ECO:0000256" key="1">
    <source>
        <dbReference type="SAM" id="MobiDB-lite"/>
    </source>
</evidence>
<dbReference type="PROSITE" id="PS50035">
    <property type="entry name" value="PLD"/>
    <property type="match status" value="1"/>
</dbReference>
<dbReference type="GO" id="GO:0032049">
    <property type="term" value="P:cardiolipin biosynthetic process"/>
    <property type="evidence" value="ECO:0007669"/>
    <property type="project" value="UniProtKB-ARBA"/>
</dbReference>
<dbReference type="InterPro" id="IPR025202">
    <property type="entry name" value="PLD-like_dom"/>
</dbReference>
<accession>A0AAJ8MHB2</accession>
<dbReference type="AlphaFoldDB" id="A0AAJ8MHB2"/>
<keyword evidence="4" id="KW-1185">Reference proteome</keyword>
<dbReference type="Gene3D" id="3.30.870.10">
    <property type="entry name" value="Endonuclease Chain A"/>
    <property type="match status" value="2"/>
</dbReference>
<dbReference type="EMBL" id="CP144534">
    <property type="protein sequence ID" value="WWC62181.1"/>
    <property type="molecule type" value="Genomic_DNA"/>
</dbReference>
<feature type="region of interest" description="Disordered" evidence="1">
    <location>
        <begin position="1"/>
        <end position="124"/>
    </location>
</feature>
<evidence type="ECO:0000313" key="3">
    <source>
        <dbReference type="EMBL" id="WWC62181.1"/>
    </source>
</evidence>
<dbReference type="Pfam" id="PF13091">
    <property type="entry name" value="PLDc_2"/>
    <property type="match status" value="1"/>
</dbReference>